<organism evidence="1 2">
    <name type="scientific">Staphylococcus simiae CCM 7213 = CCUG 51256</name>
    <dbReference type="NCBI Taxonomy" id="911238"/>
    <lineage>
        <taxon>Bacteria</taxon>
        <taxon>Bacillati</taxon>
        <taxon>Bacillota</taxon>
        <taxon>Bacilli</taxon>
        <taxon>Bacillales</taxon>
        <taxon>Staphylococcaceae</taxon>
        <taxon>Staphylococcus</taxon>
    </lineage>
</organism>
<name>G5JGU0_9STAP</name>
<reference evidence="1 2" key="1">
    <citation type="journal article" date="2012" name="BMC Genomics">
        <title>Comparative genomic analysis of the genus Staphylococcus including Staphylococcus aureus and its newly described sister species Staphylococcus simiae.</title>
        <authorList>
            <person name="Suzuki H."/>
            <person name="Lefebure T."/>
            <person name="Pavinski Bitar P."/>
            <person name="Stanhope M.J."/>
        </authorList>
    </citation>
    <scope>NUCLEOTIDE SEQUENCE [LARGE SCALE GENOMIC DNA]</scope>
    <source>
        <strain evidence="1 2">CCM 7213</strain>
    </source>
</reference>
<gene>
    <name evidence="1" type="ORF">SS7213T_03315</name>
</gene>
<keyword evidence="2" id="KW-1185">Reference proteome</keyword>
<dbReference type="EMBL" id="AEUN01000216">
    <property type="protein sequence ID" value="EHJ08591.1"/>
    <property type="molecule type" value="Genomic_DNA"/>
</dbReference>
<dbReference type="Proteomes" id="UP000005413">
    <property type="component" value="Unassembled WGS sequence"/>
</dbReference>
<sequence length="37" mass="4065">GTVLTVSTNNAGWRASKNCKSNLKDYNCLLAQQLHKS</sequence>
<dbReference type="AlphaFoldDB" id="G5JGU0"/>
<protein>
    <submittedName>
        <fullName evidence="1">Uncharacterized protein</fullName>
    </submittedName>
</protein>
<evidence type="ECO:0000313" key="1">
    <source>
        <dbReference type="EMBL" id="EHJ08591.1"/>
    </source>
</evidence>
<comment type="caution">
    <text evidence="1">The sequence shown here is derived from an EMBL/GenBank/DDBJ whole genome shotgun (WGS) entry which is preliminary data.</text>
</comment>
<proteinExistence type="predicted"/>
<feature type="non-terminal residue" evidence="1">
    <location>
        <position position="1"/>
    </location>
</feature>
<evidence type="ECO:0000313" key="2">
    <source>
        <dbReference type="Proteomes" id="UP000005413"/>
    </source>
</evidence>
<accession>G5JGU0</accession>